<evidence type="ECO:0000256" key="1">
    <source>
        <dbReference type="SAM" id="MobiDB-lite"/>
    </source>
</evidence>
<accession>A0A9D4YR76</accession>
<feature type="compositionally biased region" description="Basic residues" evidence="1">
    <location>
        <begin position="38"/>
        <end position="54"/>
    </location>
</feature>
<dbReference type="EMBL" id="JABSTV010001071">
    <property type="protein sequence ID" value="KAH7985145.1"/>
    <property type="molecule type" value="Genomic_DNA"/>
</dbReference>
<feature type="region of interest" description="Disordered" evidence="1">
    <location>
        <begin position="264"/>
        <end position="305"/>
    </location>
</feature>
<proteinExistence type="predicted"/>
<reference evidence="2" key="2">
    <citation type="submission" date="2021-09" db="EMBL/GenBank/DDBJ databases">
        <authorList>
            <person name="Jia N."/>
            <person name="Wang J."/>
            <person name="Shi W."/>
            <person name="Du L."/>
            <person name="Sun Y."/>
            <person name="Zhan W."/>
            <person name="Jiang J."/>
            <person name="Wang Q."/>
            <person name="Zhang B."/>
            <person name="Ji P."/>
            <person name="Sakyi L.B."/>
            <person name="Cui X."/>
            <person name="Yuan T."/>
            <person name="Jiang B."/>
            <person name="Yang W."/>
            <person name="Lam T.T.-Y."/>
            <person name="Chang Q."/>
            <person name="Ding S."/>
            <person name="Wang X."/>
            <person name="Zhu J."/>
            <person name="Ruan X."/>
            <person name="Zhao L."/>
            <person name="Wei J."/>
            <person name="Que T."/>
            <person name="Du C."/>
            <person name="Cheng J."/>
            <person name="Dai P."/>
            <person name="Han X."/>
            <person name="Huang E."/>
            <person name="Gao Y."/>
            <person name="Liu J."/>
            <person name="Shao H."/>
            <person name="Ye R."/>
            <person name="Li L."/>
            <person name="Wei W."/>
            <person name="Wang X."/>
            <person name="Wang C."/>
            <person name="Huo Q."/>
            <person name="Li W."/>
            <person name="Guo W."/>
            <person name="Chen H."/>
            <person name="Chen S."/>
            <person name="Zhou L."/>
            <person name="Zhou L."/>
            <person name="Ni X."/>
            <person name="Tian J."/>
            <person name="Zhou Y."/>
            <person name="Sheng Y."/>
            <person name="Liu T."/>
            <person name="Pan Y."/>
            <person name="Xia L."/>
            <person name="Li J."/>
            <person name="Zhao F."/>
            <person name="Cao W."/>
        </authorList>
    </citation>
    <scope>NUCLEOTIDE SEQUENCE</scope>
    <source>
        <strain evidence="2">Rsan-2018</strain>
        <tissue evidence="2">Larvae</tissue>
    </source>
</reference>
<protein>
    <submittedName>
        <fullName evidence="2">Uncharacterized protein</fullName>
    </submittedName>
</protein>
<dbReference type="Proteomes" id="UP000821837">
    <property type="component" value="Unassembled WGS sequence"/>
</dbReference>
<gene>
    <name evidence="2" type="ORF">HPB52_024294</name>
</gene>
<sequence>MLWTRTRCPRQAQVAPESRPGLPPRPPPRHRSPECNRGLRRRVAQRANKVRSSRSRLNQTLLPEFVRSPTQQGGDVGWPDMVPVQRIRRGLQLLGSAPRRDQLQHLLDGRDLFEREDDSADVDQQQLLEPPREDVMCKTVQTDITLAPAIVPFAALDSALWPLSPSRCDTWPLPPSRCETATSKVLPLLTVDCGDYKTGRSAGLEPGSSDLFLPERHQKPLATMDAPLVHQSPNKGFSGGAGAASAQEAKGLPIPCSVTLRVRASGEGPSTSSQQPQSEKSRSEVRESSAGHSSPACVEKNKSRYSIRHASSSELDRYGSEAAADNKMASAAETTARGVMRGIEEASASVDPTSEPPSELMGCCRGRATNRPSEKARRKAVGCAGFGQMRLTRTPRSPQSFDVEAQLPPLNNRVPAADSRRLVPCTNTARCNTAALSCRWFVLA</sequence>
<name>A0A9D4YR76_RHISA</name>
<feature type="region of interest" description="Disordered" evidence="1">
    <location>
        <begin position="228"/>
        <end position="248"/>
    </location>
</feature>
<feature type="compositionally biased region" description="Basic and acidic residues" evidence="1">
    <location>
        <begin position="279"/>
        <end position="289"/>
    </location>
</feature>
<keyword evidence="3" id="KW-1185">Reference proteome</keyword>
<dbReference type="VEuPathDB" id="VectorBase:RSAN_036522"/>
<organism evidence="2 3">
    <name type="scientific">Rhipicephalus sanguineus</name>
    <name type="common">Brown dog tick</name>
    <name type="synonym">Ixodes sanguineus</name>
    <dbReference type="NCBI Taxonomy" id="34632"/>
    <lineage>
        <taxon>Eukaryota</taxon>
        <taxon>Metazoa</taxon>
        <taxon>Ecdysozoa</taxon>
        <taxon>Arthropoda</taxon>
        <taxon>Chelicerata</taxon>
        <taxon>Arachnida</taxon>
        <taxon>Acari</taxon>
        <taxon>Parasitiformes</taxon>
        <taxon>Ixodida</taxon>
        <taxon>Ixodoidea</taxon>
        <taxon>Ixodidae</taxon>
        <taxon>Rhipicephalinae</taxon>
        <taxon>Rhipicephalus</taxon>
        <taxon>Rhipicephalus</taxon>
    </lineage>
</organism>
<feature type="region of interest" description="Disordered" evidence="1">
    <location>
        <begin position="1"/>
        <end position="56"/>
    </location>
</feature>
<feature type="compositionally biased region" description="Polar residues" evidence="1">
    <location>
        <begin position="268"/>
        <end position="277"/>
    </location>
</feature>
<reference evidence="2" key="1">
    <citation type="journal article" date="2020" name="Cell">
        <title>Large-Scale Comparative Analyses of Tick Genomes Elucidate Their Genetic Diversity and Vector Capacities.</title>
        <authorList>
            <consortium name="Tick Genome and Microbiome Consortium (TIGMIC)"/>
            <person name="Jia N."/>
            <person name="Wang J."/>
            <person name="Shi W."/>
            <person name="Du L."/>
            <person name="Sun Y."/>
            <person name="Zhan W."/>
            <person name="Jiang J.F."/>
            <person name="Wang Q."/>
            <person name="Zhang B."/>
            <person name="Ji P."/>
            <person name="Bell-Sakyi L."/>
            <person name="Cui X.M."/>
            <person name="Yuan T.T."/>
            <person name="Jiang B.G."/>
            <person name="Yang W.F."/>
            <person name="Lam T.T."/>
            <person name="Chang Q.C."/>
            <person name="Ding S.J."/>
            <person name="Wang X.J."/>
            <person name="Zhu J.G."/>
            <person name="Ruan X.D."/>
            <person name="Zhao L."/>
            <person name="Wei J.T."/>
            <person name="Ye R.Z."/>
            <person name="Que T.C."/>
            <person name="Du C.H."/>
            <person name="Zhou Y.H."/>
            <person name="Cheng J.X."/>
            <person name="Dai P.F."/>
            <person name="Guo W.B."/>
            <person name="Han X.H."/>
            <person name="Huang E.J."/>
            <person name="Li L.F."/>
            <person name="Wei W."/>
            <person name="Gao Y.C."/>
            <person name="Liu J.Z."/>
            <person name="Shao H.Z."/>
            <person name="Wang X."/>
            <person name="Wang C.C."/>
            <person name="Yang T.C."/>
            <person name="Huo Q.B."/>
            <person name="Li W."/>
            <person name="Chen H.Y."/>
            <person name="Chen S.E."/>
            <person name="Zhou L.G."/>
            <person name="Ni X.B."/>
            <person name="Tian J.H."/>
            <person name="Sheng Y."/>
            <person name="Liu T."/>
            <person name="Pan Y.S."/>
            <person name="Xia L.Y."/>
            <person name="Li J."/>
            <person name="Zhao F."/>
            <person name="Cao W.C."/>
        </authorList>
    </citation>
    <scope>NUCLEOTIDE SEQUENCE</scope>
    <source>
        <strain evidence="2">Rsan-2018</strain>
    </source>
</reference>
<dbReference type="AlphaFoldDB" id="A0A9D4YR76"/>
<evidence type="ECO:0000313" key="2">
    <source>
        <dbReference type="EMBL" id="KAH7985145.1"/>
    </source>
</evidence>
<evidence type="ECO:0000313" key="3">
    <source>
        <dbReference type="Proteomes" id="UP000821837"/>
    </source>
</evidence>
<comment type="caution">
    <text evidence="2">The sequence shown here is derived from an EMBL/GenBank/DDBJ whole genome shotgun (WGS) entry which is preliminary data.</text>
</comment>